<dbReference type="InterPro" id="IPR045155">
    <property type="entry name" value="Beta-lactam_cat"/>
</dbReference>
<dbReference type="SUPFAM" id="SSF56601">
    <property type="entry name" value="beta-lactamase/transpeptidase-like"/>
    <property type="match status" value="1"/>
</dbReference>
<dbReference type="AlphaFoldDB" id="A0A7K1UPZ3"/>
<dbReference type="EMBL" id="WRPP01000001">
    <property type="protein sequence ID" value="MVU75968.1"/>
    <property type="molecule type" value="Genomic_DNA"/>
</dbReference>
<gene>
    <name evidence="2" type="ORF">GPX89_01770</name>
</gene>
<dbReference type="RefSeq" id="WP_157354733.1">
    <property type="nucleotide sequence ID" value="NZ_WRPP01000001.1"/>
</dbReference>
<evidence type="ECO:0000259" key="1">
    <source>
        <dbReference type="Pfam" id="PF13354"/>
    </source>
</evidence>
<sequence length="422" mass="46004">MSEETVSESVEVTAAAALEWVVGAAARAPLPEDEIGGHVAPMLIEVVGGTEGFNAVLAQLGRPEVTEIRRERPDAIWAMISGRAEGLLMVHVNEAGLIDTARLVPAAADIPVPTSWGEIDSRLEELGCRVAFAAMRIEDDGQPRLVHGVDADTARPTGSGFKLYVLAALARAVAAGRADWQELLPIREEWKSFPSGTLQNRPAGEKLSLATYAEYMMAISDNTATDHLIHHLGRPEVFSELTELGHPDPDLNLPFLTTRAFFQCKVPDDGAHAQRFLEATRGERIALVEELERLDLPDPASSWVKESKPRHIDEIEWFATPSDLCRAYAGLLRFAQPEIDHILTRDDHGLGLDSTRFPTVWSKPGSEVGVITLNYLARTADHRTFAASLMLSDPTAGFDEMLIVPRASRILQGAFDLLAATG</sequence>
<accession>A0A7K1UPZ3</accession>
<dbReference type="GO" id="GO:0046677">
    <property type="term" value="P:response to antibiotic"/>
    <property type="evidence" value="ECO:0007669"/>
    <property type="project" value="InterPro"/>
</dbReference>
<dbReference type="Gene3D" id="3.40.710.10">
    <property type="entry name" value="DD-peptidase/beta-lactamase superfamily"/>
    <property type="match status" value="1"/>
</dbReference>
<dbReference type="PANTHER" id="PTHR35333:SF5">
    <property type="entry name" value="CONSERVED LIPOPROTEIN LPQF-RELATED"/>
    <property type="match status" value="1"/>
</dbReference>
<evidence type="ECO:0000313" key="3">
    <source>
        <dbReference type="Proteomes" id="UP000466794"/>
    </source>
</evidence>
<feature type="domain" description="Beta-lactamase class A catalytic" evidence="1">
    <location>
        <begin position="147"/>
        <end position="248"/>
    </location>
</feature>
<reference evidence="2 3" key="1">
    <citation type="submission" date="2019-12" db="EMBL/GenBank/DDBJ databases">
        <title>Nocardia sp. nov. ET3-3 isolated from soil.</title>
        <authorList>
            <person name="Kanchanasin P."/>
            <person name="Tanasupawat S."/>
            <person name="Yuki M."/>
            <person name="Kudo T."/>
        </authorList>
    </citation>
    <scope>NUCLEOTIDE SEQUENCE [LARGE SCALE GENOMIC DNA]</scope>
    <source>
        <strain evidence="2 3">ET3-3</strain>
    </source>
</reference>
<dbReference type="InterPro" id="IPR000871">
    <property type="entry name" value="Beta-lactam_class-A"/>
</dbReference>
<dbReference type="InterPro" id="IPR012338">
    <property type="entry name" value="Beta-lactam/transpept-like"/>
</dbReference>
<organism evidence="2 3">
    <name type="scientific">Nocardia terrae</name>
    <dbReference type="NCBI Taxonomy" id="2675851"/>
    <lineage>
        <taxon>Bacteria</taxon>
        <taxon>Bacillati</taxon>
        <taxon>Actinomycetota</taxon>
        <taxon>Actinomycetes</taxon>
        <taxon>Mycobacteriales</taxon>
        <taxon>Nocardiaceae</taxon>
        <taxon>Nocardia</taxon>
    </lineage>
</organism>
<comment type="caution">
    <text evidence="2">The sequence shown here is derived from an EMBL/GenBank/DDBJ whole genome shotgun (WGS) entry which is preliminary data.</text>
</comment>
<proteinExistence type="predicted"/>
<keyword evidence="3" id="KW-1185">Reference proteome</keyword>
<dbReference type="Pfam" id="PF13354">
    <property type="entry name" value="Beta-lactamase2"/>
    <property type="match status" value="1"/>
</dbReference>
<dbReference type="PANTHER" id="PTHR35333">
    <property type="entry name" value="BETA-LACTAMASE"/>
    <property type="match status" value="1"/>
</dbReference>
<dbReference type="GO" id="GO:0030655">
    <property type="term" value="P:beta-lactam antibiotic catabolic process"/>
    <property type="evidence" value="ECO:0007669"/>
    <property type="project" value="InterPro"/>
</dbReference>
<protein>
    <recommendedName>
        <fullName evidence="1">Beta-lactamase class A catalytic domain-containing protein</fullName>
    </recommendedName>
</protein>
<dbReference type="Proteomes" id="UP000466794">
    <property type="component" value="Unassembled WGS sequence"/>
</dbReference>
<dbReference type="GO" id="GO:0008800">
    <property type="term" value="F:beta-lactamase activity"/>
    <property type="evidence" value="ECO:0007669"/>
    <property type="project" value="InterPro"/>
</dbReference>
<evidence type="ECO:0000313" key="2">
    <source>
        <dbReference type="EMBL" id="MVU75968.1"/>
    </source>
</evidence>
<name>A0A7K1UPZ3_9NOCA</name>